<reference evidence="2 3" key="1">
    <citation type="submission" date="2016-10" db="EMBL/GenBank/DDBJ databases">
        <title>Genome sequence of the ascomycete fungus Penicillium subrubescens.</title>
        <authorList>
            <person name="De Vries R.P."/>
            <person name="Peng M."/>
            <person name="Dilokpimol A."/>
            <person name="Hilden K."/>
            <person name="Makela M.R."/>
            <person name="Grigoriev I."/>
            <person name="Riley R."/>
            <person name="Granchi Z."/>
        </authorList>
    </citation>
    <scope>NUCLEOTIDE SEQUENCE [LARGE SCALE GENOMIC DNA]</scope>
    <source>
        <strain evidence="2 3">CBS 132785</strain>
    </source>
</reference>
<dbReference type="OrthoDB" id="5245501at2759"/>
<feature type="region of interest" description="Disordered" evidence="1">
    <location>
        <begin position="687"/>
        <end position="742"/>
    </location>
</feature>
<dbReference type="GO" id="GO:0030041">
    <property type="term" value="P:actin filament polymerization"/>
    <property type="evidence" value="ECO:0007669"/>
    <property type="project" value="TreeGrafter"/>
</dbReference>
<evidence type="ECO:0000256" key="1">
    <source>
        <dbReference type="SAM" id="MobiDB-lite"/>
    </source>
</evidence>
<dbReference type="AlphaFoldDB" id="A0A1Q5UGC2"/>
<protein>
    <submittedName>
        <fullName evidence="2">Uncharacterized protein</fullName>
    </submittedName>
</protein>
<dbReference type="PANTHER" id="PTHR45691">
    <property type="entry name" value="PROTEIN DIAPHANOUS"/>
    <property type="match status" value="1"/>
</dbReference>
<sequence length="1057" mass="117750">MADPPTPPHTPASSSKGTSNVNQGNVNNGGIRNNGGVVTGNVAGFNTIVGTLNITVDSASNLTDNIQSFTARVATAAERLRDVENRIRATSQLLGSIRDLVIARAAKEDIQINRDFRVQDGDDTGAASGVPTNDGTRGGNAGGEGERGLDAGQAPDGATAPAPNILEKPCFRDLVNASKSAAERFDIINTRIREAFNRIEPMHRGRAKVEISEEDRQKFFLTEKDIDDMERHIESHKLEVHIALTAFEATMGDKRSEEIQSIILDMFKEIKRIGEYFFTRSHGPLPPLPPGRRHRSRGVNPQDDDRGQGAFYRDPYFSPYDRQSTYPYIRPFVFPDLSRLTSLYLGWTFTKGRPPYLQVNPQSNQPSWRWAICSQMALSTEELFLKVLAQTTKRSKLRRSIQDDCKDLLRTSVQRMLVDNLLRDQNLNLGRQHPYLELKLAGLSAKRKRIGFFSEETKSIDVILKTEWSPDAPMHDPIRPGPGPGGGGPPAPPPPPPWGGGPGGGGPGGGDDDSGGGRFSGPGRPLGTGFHGGAGGGSGPGYPPGRGPRHTSQVPPPPPPPLGGSSSHPGQKSHKTSPPGIHHSPPRTTPSKSAPEVVSREPRMYVVRKKKGKAAASDSESPRRVFVRDKRGILRISTENHRPSSSHADNIDGVPVPAHTVHHSTHPPPPKPAVYSHAQAVYHIPAEIRPQTRVYPPPRPAPEKVYSSSSVSSSDDESEEYSKWPARPQPPSIQILSRDMTREQEKRVVDEIFAEWEDGVHGKPTTSTGPAASQNLNQKQKLEQEERIKLQTPSTLVPQIGPTRRMMMEVEHEAQRHESIEATIRESHRLEEPSHHTYTREPRRRRRRSRSRPREREHSFTRPQRQSRGFVFVDRDGNTRLDDEGYEDVRRGFADPEGYYRHFPGPSVMVPGPSRSYGARGPGIRARESYAHPDVADVEASPTFLFERGRESGRERQRDPFDIPIMEHFVEMPYPENLESRERRREYFETPVVEHLHRAHPESHGRVRVVPSHTERGRERVFVAEVPERASRARGRVNVETRSPRVELYESVYDSSD</sequence>
<dbReference type="EMBL" id="MNBE01000277">
    <property type="protein sequence ID" value="OKP11538.1"/>
    <property type="molecule type" value="Genomic_DNA"/>
</dbReference>
<evidence type="ECO:0000313" key="2">
    <source>
        <dbReference type="EMBL" id="OKP11538.1"/>
    </source>
</evidence>
<feature type="region of interest" description="Disordered" evidence="1">
    <location>
        <begin position="1"/>
        <end position="32"/>
    </location>
</feature>
<feature type="region of interest" description="Disordered" evidence="1">
    <location>
        <begin position="116"/>
        <end position="165"/>
    </location>
</feature>
<feature type="region of interest" description="Disordered" evidence="1">
    <location>
        <begin position="468"/>
        <end position="674"/>
    </location>
</feature>
<feature type="compositionally biased region" description="Low complexity" evidence="1">
    <location>
        <begin position="20"/>
        <end position="32"/>
    </location>
</feature>
<dbReference type="InterPro" id="IPR051412">
    <property type="entry name" value="Formin_Homology_Diaphanous_sf"/>
</dbReference>
<evidence type="ECO:0000313" key="3">
    <source>
        <dbReference type="Proteomes" id="UP000186955"/>
    </source>
</evidence>
<dbReference type="Proteomes" id="UP000186955">
    <property type="component" value="Unassembled WGS sequence"/>
</dbReference>
<feature type="compositionally biased region" description="Basic residues" evidence="1">
    <location>
        <begin position="842"/>
        <end position="851"/>
    </location>
</feature>
<dbReference type="STRING" id="1316194.A0A1Q5UGC2"/>
<dbReference type="PANTHER" id="PTHR45691:SF6">
    <property type="entry name" value="PROTEIN DIAPHANOUS"/>
    <property type="match status" value="1"/>
</dbReference>
<feature type="compositionally biased region" description="Gly residues" evidence="1">
    <location>
        <begin position="516"/>
        <end position="540"/>
    </location>
</feature>
<feature type="compositionally biased region" description="Pro residues" evidence="1">
    <location>
        <begin position="1"/>
        <end position="10"/>
    </location>
</feature>
<feature type="region of interest" description="Disordered" evidence="1">
    <location>
        <begin position="281"/>
        <end position="310"/>
    </location>
</feature>
<feature type="compositionally biased region" description="Low complexity" evidence="1">
    <location>
        <begin position="703"/>
        <end position="713"/>
    </location>
</feature>
<feature type="region of interest" description="Disordered" evidence="1">
    <location>
        <begin position="822"/>
        <end position="870"/>
    </location>
</feature>
<comment type="caution">
    <text evidence="2">The sequence shown here is derived from an EMBL/GenBank/DDBJ whole genome shotgun (WGS) entry which is preliminary data.</text>
</comment>
<dbReference type="GO" id="GO:0005884">
    <property type="term" value="C:actin filament"/>
    <property type="evidence" value="ECO:0007669"/>
    <property type="project" value="TreeGrafter"/>
</dbReference>
<accession>A0A1Q5UGC2</accession>
<proteinExistence type="predicted"/>
<feature type="region of interest" description="Disordered" evidence="1">
    <location>
        <begin position="755"/>
        <end position="791"/>
    </location>
</feature>
<name>A0A1Q5UGC2_9EURO</name>
<feature type="compositionally biased region" description="Gly residues" evidence="1">
    <location>
        <begin position="500"/>
        <end position="509"/>
    </location>
</feature>
<gene>
    <name evidence="2" type="ORF">PENSUB_3024</name>
</gene>
<feature type="compositionally biased region" description="Basic and acidic residues" evidence="1">
    <location>
        <begin position="620"/>
        <end position="642"/>
    </location>
</feature>
<feature type="compositionally biased region" description="Pro residues" evidence="1">
    <location>
        <begin position="479"/>
        <end position="499"/>
    </location>
</feature>
<feature type="compositionally biased region" description="Basic and acidic residues" evidence="1">
    <location>
        <begin position="780"/>
        <end position="789"/>
    </location>
</feature>
<feature type="compositionally biased region" description="Basic and acidic residues" evidence="1">
    <location>
        <begin position="822"/>
        <end position="841"/>
    </location>
</feature>
<feature type="compositionally biased region" description="Polar residues" evidence="1">
    <location>
        <begin position="764"/>
        <end position="779"/>
    </location>
</feature>
<keyword evidence="3" id="KW-1185">Reference proteome</keyword>
<organism evidence="2 3">
    <name type="scientific">Penicillium subrubescens</name>
    <dbReference type="NCBI Taxonomy" id="1316194"/>
    <lineage>
        <taxon>Eukaryota</taxon>
        <taxon>Fungi</taxon>
        <taxon>Dikarya</taxon>
        <taxon>Ascomycota</taxon>
        <taxon>Pezizomycotina</taxon>
        <taxon>Eurotiomycetes</taxon>
        <taxon>Eurotiomycetidae</taxon>
        <taxon>Eurotiales</taxon>
        <taxon>Aspergillaceae</taxon>
        <taxon>Penicillium</taxon>
    </lineage>
</organism>